<dbReference type="EMBL" id="CP017554">
    <property type="protein sequence ID" value="AOW01254.1"/>
    <property type="molecule type" value="Genomic_DNA"/>
</dbReference>
<protein>
    <submittedName>
        <fullName evidence="1">Uncharacterized protein</fullName>
    </submittedName>
</protein>
<gene>
    <name evidence="1" type="ORF">YALI1_B06969g</name>
</gene>
<evidence type="ECO:0000313" key="1">
    <source>
        <dbReference type="EMBL" id="AOW01254.1"/>
    </source>
</evidence>
<evidence type="ECO:0000313" key="2">
    <source>
        <dbReference type="Proteomes" id="UP000182444"/>
    </source>
</evidence>
<dbReference type="Proteomes" id="UP000182444">
    <property type="component" value="Chromosome 1B"/>
</dbReference>
<dbReference type="RefSeq" id="XP_068138095.1">
    <property type="nucleotide sequence ID" value="XM_068281994.1"/>
</dbReference>
<accession>A0A1D8N6L4</accession>
<sequence>MAATTFGTLFGSPYPWRLDLPHKHSLDKIREAPHRKYDQNTDIMKLKRGVNCRFRGIDSEKIRSTPVDYRLLQCEI</sequence>
<dbReference type="VEuPathDB" id="FungiDB:YALI1_B06969g"/>
<organism evidence="1 2">
    <name type="scientific">Yarrowia lipolytica</name>
    <name type="common">Candida lipolytica</name>
    <dbReference type="NCBI Taxonomy" id="4952"/>
    <lineage>
        <taxon>Eukaryota</taxon>
        <taxon>Fungi</taxon>
        <taxon>Dikarya</taxon>
        <taxon>Ascomycota</taxon>
        <taxon>Saccharomycotina</taxon>
        <taxon>Dipodascomycetes</taxon>
        <taxon>Dipodascales</taxon>
        <taxon>Dipodascales incertae sedis</taxon>
        <taxon>Yarrowia</taxon>
    </lineage>
</organism>
<proteinExistence type="predicted"/>
<dbReference type="GeneID" id="94582655"/>
<reference evidence="1 2" key="1">
    <citation type="journal article" date="2016" name="PLoS ONE">
        <title>Sequence Assembly of Yarrowia lipolytica Strain W29/CLIB89 Shows Transposable Element Diversity.</title>
        <authorList>
            <person name="Magnan C."/>
            <person name="Yu J."/>
            <person name="Chang I."/>
            <person name="Jahn E."/>
            <person name="Kanomata Y."/>
            <person name="Wu J."/>
            <person name="Zeller M."/>
            <person name="Oakes M."/>
            <person name="Baldi P."/>
            <person name="Sandmeyer S."/>
        </authorList>
    </citation>
    <scope>NUCLEOTIDE SEQUENCE [LARGE SCALE GENOMIC DNA]</scope>
    <source>
        <strain evidence="2">CLIB89(W29)</strain>
    </source>
</reference>
<name>A0A1D8N6L4_YARLL</name>
<dbReference type="AlphaFoldDB" id="A0A1D8N6L4"/>